<accession>A0A8S5LAP7</accession>
<protein>
    <submittedName>
        <fullName evidence="1">Uncharacterized protein</fullName>
    </submittedName>
</protein>
<reference evidence="1" key="1">
    <citation type="journal article" date="2021" name="Proc. Natl. Acad. Sci. U.S.A.">
        <title>A Catalog of Tens of Thousands of Viruses from Human Metagenomes Reveals Hidden Associations with Chronic Diseases.</title>
        <authorList>
            <person name="Tisza M.J."/>
            <person name="Buck C.B."/>
        </authorList>
    </citation>
    <scope>NUCLEOTIDE SEQUENCE</scope>
    <source>
        <strain evidence="1">CtBev14</strain>
    </source>
</reference>
<evidence type="ECO:0000313" key="1">
    <source>
        <dbReference type="EMBL" id="DAD67084.1"/>
    </source>
</evidence>
<dbReference type="EMBL" id="BK014667">
    <property type="protein sequence ID" value="DAD67084.1"/>
    <property type="molecule type" value="Genomic_DNA"/>
</dbReference>
<sequence>MKINIHEFDKDNRLFTALGLNAKFFPQLERSFSETEEFLNSLSFWGIVPRAIRYKSILNYDCIVLVGRIANDSGKLFVLDKCANPYVEIAKHLNLNQDSKVLVYLAEPIFTSISYEGRATKQIIKFLKNYK</sequence>
<proteinExistence type="predicted"/>
<organism evidence="1">
    <name type="scientific">Podoviridae sp. ctBev14</name>
    <dbReference type="NCBI Taxonomy" id="2823556"/>
    <lineage>
        <taxon>Viruses</taxon>
        <taxon>Duplodnaviria</taxon>
        <taxon>Heunggongvirae</taxon>
        <taxon>Uroviricota</taxon>
        <taxon>Caudoviricetes</taxon>
    </lineage>
</organism>
<name>A0A8S5LAP7_9CAUD</name>